<name>X1RUM6_9ZZZZ</name>
<reference evidence="1" key="1">
    <citation type="journal article" date="2014" name="Front. Microbiol.">
        <title>High frequency of phylogenetically diverse reductive dehalogenase-homologous genes in deep subseafloor sedimentary metagenomes.</title>
        <authorList>
            <person name="Kawai M."/>
            <person name="Futagami T."/>
            <person name="Toyoda A."/>
            <person name="Takaki Y."/>
            <person name="Nishi S."/>
            <person name="Hori S."/>
            <person name="Arai W."/>
            <person name="Tsubouchi T."/>
            <person name="Morono Y."/>
            <person name="Uchiyama I."/>
            <person name="Ito T."/>
            <person name="Fujiyama A."/>
            <person name="Inagaki F."/>
            <person name="Takami H."/>
        </authorList>
    </citation>
    <scope>NUCLEOTIDE SEQUENCE</scope>
    <source>
        <strain evidence="1">Expedition CK06-06</strain>
    </source>
</reference>
<dbReference type="AlphaFoldDB" id="X1RUM6"/>
<gene>
    <name evidence="1" type="ORF">S12H4_12423</name>
</gene>
<accession>X1RUM6</accession>
<proteinExistence type="predicted"/>
<evidence type="ECO:0000313" key="1">
    <source>
        <dbReference type="EMBL" id="GAI84378.1"/>
    </source>
</evidence>
<organism evidence="1">
    <name type="scientific">marine sediment metagenome</name>
    <dbReference type="NCBI Taxonomy" id="412755"/>
    <lineage>
        <taxon>unclassified sequences</taxon>
        <taxon>metagenomes</taxon>
        <taxon>ecological metagenomes</taxon>
    </lineage>
</organism>
<dbReference type="EMBL" id="BARW01005908">
    <property type="protein sequence ID" value="GAI84378.1"/>
    <property type="molecule type" value="Genomic_DNA"/>
</dbReference>
<sequence length="114" mass="12842">MNGSRVVTIPTEVWESMGIDFGDELRFRLTSKPSDMTATLIKRPDVPANRRRGYELLVRKVFRHPDSYRSKMVTIPAQVCAVMGIDFGDELLFSPTPKPDDMTITVIKKPAETG</sequence>
<protein>
    <submittedName>
        <fullName evidence="1">Uncharacterized protein</fullName>
    </submittedName>
</protein>
<comment type="caution">
    <text evidence="1">The sequence shown here is derived from an EMBL/GenBank/DDBJ whole genome shotgun (WGS) entry which is preliminary data.</text>
</comment>